<keyword evidence="3" id="KW-1185">Reference proteome</keyword>
<comment type="caution">
    <text evidence="2">The sequence shown here is derived from an EMBL/GenBank/DDBJ whole genome shotgun (WGS) entry which is preliminary data.</text>
</comment>
<evidence type="ECO:0000313" key="2">
    <source>
        <dbReference type="EMBL" id="KFZ38697.1"/>
    </source>
</evidence>
<feature type="transmembrane region" description="Helical" evidence="1">
    <location>
        <begin position="72"/>
        <end position="91"/>
    </location>
</feature>
<dbReference type="RefSeq" id="WP_037440049.1">
    <property type="nucleotide sequence ID" value="NZ_JPEO01000002.1"/>
</dbReference>
<keyword evidence="1" id="KW-0812">Transmembrane</keyword>
<dbReference type="Proteomes" id="UP000029264">
    <property type="component" value="Unassembled WGS sequence"/>
</dbReference>
<protein>
    <recommendedName>
        <fullName evidence="4">DUF2938 domain-containing protein</fullName>
    </recommendedName>
</protein>
<sequence>MENIILFCLLVGIGSTVILDIWVTVVEKVLGIPPTNWGIVGRWLLGIPKGKLVVDASDTSAPTFIEKALGWIFHYAIGIGYAVLIILFFGAGFIDNPTVLPIFVVGLVLSTLAGLAILMPGLGAGFMGRLLPEWTPMFIYLVVAHTVFSIGQYGFAMLFVYLN</sequence>
<keyword evidence="1" id="KW-0472">Membrane</keyword>
<accession>A0A094JHJ6</accession>
<organism evidence="2 3">
    <name type="scientific">Shewanella mangrovi</name>
    <dbReference type="NCBI Taxonomy" id="1515746"/>
    <lineage>
        <taxon>Bacteria</taxon>
        <taxon>Pseudomonadati</taxon>
        <taxon>Pseudomonadota</taxon>
        <taxon>Gammaproteobacteria</taxon>
        <taxon>Alteromonadales</taxon>
        <taxon>Shewanellaceae</taxon>
        <taxon>Shewanella</taxon>
    </lineage>
</organism>
<proteinExistence type="predicted"/>
<dbReference type="InterPro" id="IPR021329">
    <property type="entry name" value="DUF2938"/>
</dbReference>
<feature type="transmembrane region" description="Helical" evidence="1">
    <location>
        <begin position="138"/>
        <end position="162"/>
    </location>
</feature>
<dbReference type="Pfam" id="PF11158">
    <property type="entry name" value="DUF2938"/>
    <property type="match status" value="1"/>
</dbReference>
<evidence type="ECO:0000313" key="3">
    <source>
        <dbReference type="Proteomes" id="UP000029264"/>
    </source>
</evidence>
<gene>
    <name evidence="2" type="ORF">HR45_04550</name>
</gene>
<reference evidence="2 3" key="1">
    <citation type="submission" date="2014-06" db="EMBL/GenBank/DDBJ databases">
        <title>Shewanella sp. YQH10.</title>
        <authorList>
            <person name="Liu Y."/>
            <person name="Zeng R."/>
        </authorList>
    </citation>
    <scope>NUCLEOTIDE SEQUENCE [LARGE SCALE GENOMIC DNA]</scope>
    <source>
        <strain evidence="2 3">YQH10</strain>
    </source>
</reference>
<dbReference type="OrthoDB" id="9812539at2"/>
<dbReference type="eggNOG" id="ENOG5031TIF">
    <property type="taxonomic scope" value="Bacteria"/>
</dbReference>
<name>A0A094JHJ6_9GAMM</name>
<evidence type="ECO:0008006" key="4">
    <source>
        <dbReference type="Google" id="ProtNLM"/>
    </source>
</evidence>
<evidence type="ECO:0000256" key="1">
    <source>
        <dbReference type="SAM" id="Phobius"/>
    </source>
</evidence>
<feature type="transmembrane region" description="Helical" evidence="1">
    <location>
        <begin position="98"/>
        <end position="118"/>
    </location>
</feature>
<dbReference type="AlphaFoldDB" id="A0A094JHJ6"/>
<dbReference type="EMBL" id="JPEO01000002">
    <property type="protein sequence ID" value="KFZ38697.1"/>
    <property type="molecule type" value="Genomic_DNA"/>
</dbReference>
<keyword evidence="1" id="KW-1133">Transmembrane helix</keyword>